<dbReference type="KEGG" id="adin:H7849_19940"/>
<dbReference type="AlphaFoldDB" id="A0A7G8BFL3"/>
<name>A0A7G8BFL3_9BACT</name>
<organism evidence="3 4">
    <name type="scientific">Alloacidobacterium dinghuense</name>
    <dbReference type="NCBI Taxonomy" id="2763107"/>
    <lineage>
        <taxon>Bacteria</taxon>
        <taxon>Pseudomonadati</taxon>
        <taxon>Acidobacteriota</taxon>
        <taxon>Terriglobia</taxon>
        <taxon>Terriglobales</taxon>
        <taxon>Acidobacteriaceae</taxon>
        <taxon>Alloacidobacterium</taxon>
    </lineage>
</organism>
<dbReference type="PANTHER" id="PTHR46268:SF6">
    <property type="entry name" value="UNIVERSAL STRESS PROTEIN UP12"/>
    <property type="match status" value="1"/>
</dbReference>
<evidence type="ECO:0000313" key="3">
    <source>
        <dbReference type="EMBL" id="QNI31333.1"/>
    </source>
</evidence>
<dbReference type="EMBL" id="CP060394">
    <property type="protein sequence ID" value="QNI31333.1"/>
    <property type="molecule type" value="Genomic_DNA"/>
</dbReference>
<protein>
    <submittedName>
        <fullName evidence="3">Universal stress protein</fullName>
    </submittedName>
</protein>
<accession>A0A7G8BFL3</accession>
<feature type="domain" description="UspA" evidence="2">
    <location>
        <begin position="4"/>
        <end position="141"/>
    </location>
</feature>
<dbReference type="InterPro" id="IPR014729">
    <property type="entry name" value="Rossmann-like_a/b/a_fold"/>
</dbReference>
<dbReference type="Gene3D" id="3.40.50.620">
    <property type="entry name" value="HUPs"/>
    <property type="match status" value="2"/>
</dbReference>
<dbReference type="SUPFAM" id="SSF52402">
    <property type="entry name" value="Adenine nucleotide alpha hydrolases-like"/>
    <property type="match status" value="2"/>
</dbReference>
<reference evidence="3 4" key="1">
    <citation type="submission" date="2020-08" db="EMBL/GenBank/DDBJ databases">
        <title>Edaphobacter telluris sp. nov. and Acidobacterium dinghuensis sp. nov., two acidobacteria isolated from forest soil.</title>
        <authorList>
            <person name="Fu J."/>
            <person name="Qiu L."/>
        </authorList>
    </citation>
    <scope>NUCLEOTIDE SEQUENCE [LARGE SCALE GENOMIC DNA]</scope>
    <source>
        <strain evidence="3">4Y35</strain>
    </source>
</reference>
<proteinExistence type="inferred from homology"/>
<keyword evidence="4" id="KW-1185">Reference proteome</keyword>
<dbReference type="CDD" id="cd00293">
    <property type="entry name" value="USP-like"/>
    <property type="match status" value="2"/>
</dbReference>
<dbReference type="InterPro" id="IPR006016">
    <property type="entry name" value="UspA"/>
</dbReference>
<dbReference type="PANTHER" id="PTHR46268">
    <property type="entry name" value="STRESS RESPONSE PROTEIN NHAX"/>
    <property type="match status" value="1"/>
</dbReference>
<dbReference type="RefSeq" id="WP_186741885.1">
    <property type="nucleotide sequence ID" value="NZ_CP060394.1"/>
</dbReference>
<evidence type="ECO:0000256" key="1">
    <source>
        <dbReference type="ARBA" id="ARBA00008791"/>
    </source>
</evidence>
<gene>
    <name evidence="3" type="ORF">H7849_19940</name>
</gene>
<sequence length="287" mass="32110">MKKIQKIVFPIDFTRRSTKGAQHVATWARKFDAEVVAVHFIDPEDHDASAPPDNLRFMADLPILTEKATRDLDFFCEQNLASCRVRRIVKMGEKAVAVPLLAQDEKADLVMIPRDHQPWVERFMTDSFTAKMLNECPVPIWTSEHLDDDPSPNIMHILCAVHVEDSVSLDAANERLIQAVRTVASTFGARVTCLYVGEHGSNFLRPDSKFAASISERLEKIHHEVEDISDFEVESGGIARTIHRVAVDKSANLIMTGRSRPGTISLGLQTHILIIDHNGPCPILSML</sequence>
<dbReference type="Pfam" id="PF00582">
    <property type="entry name" value="Usp"/>
    <property type="match status" value="1"/>
</dbReference>
<evidence type="ECO:0000259" key="2">
    <source>
        <dbReference type="Pfam" id="PF00582"/>
    </source>
</evidence>
<dbReference type="Proteomes" id="UP000515312">
    <property type="component" value="Chromosome"/>
</dbReference>
<comment type="similarity">
    <text evidence="1">Belongs to the universal stress protein A family.</text>
</comment>
<evidence type="ECO:0000313" key="4">
    <source>
        <dbReference type="Proteomes" id="UP000515312"/>
    </source>
</evidence>